<dbReference type="GO" id="GO:0016787">
    <property type="term" value="F:hydrolase activity"/>
    <property type="evidence" value="ECO:0007669"/>
    <property type="project" value="UniProtKB-KW"/>
</dbReference>
<reference evidence="5" key="1">
    <citation type="journal article" date="2024" name="Antonie Van Leeuwenhoek">
        <title>Bradyrhizobium ontarionense sp. nov., a novel bacterial symbiont isolated from Aeschynomene indica (Indian jointvetch), harbours photosynthesis, nitrogen fixation and nitrous oxide (N2O) reductase genes.</title>
        <authorList>
            <person name="Bromfield E.S.P."/>
            <person name="Cloutier S."/>
        </authorList>
    </citation>
    <scope>NUCLEOTIDE SEQUENCE</scope>
    <source>
        <strain evidence="5">A19</strain>
    </source>
</reference>
<dbReference type="InterPro" id="IPR051600">
    <property type="entry name" value="Beta-PGM-like"/>
</dbReference>
<keyword evidence="5" id="KW-0378">Hydrolase</keyword>
<dbReference type="Gene3D" id="1.10.150.240">
    <property type="entry name" value="Putative phosphatase, domain 2"/>
    <property type="match status" value="1"/>
</dbReference>
<keyword evidence="4" id="KW-0460">Magnesium</keyword>
<evidence type="ECO:0000256" key="2">
    <source>
        <dbReference type="ARBA" id="ARBA00006171"/>
    </source>
</evidence>
<dbReference type="CDD" id="cd07526">
    <property type="entry name" value="HAD_BPGM_like"/>
    <property type="match status" value="1"/>
</dbReference>
<dbReference type="InterPro" id="IPR041492">
    <property type="entry name" value="HAD_2"/>
</dbReference>
<dbReference type="PANTHER" id="PTHR46193:SF10">
    <property type="entry name" value="6-PHOSPHOGLUCONATE PHOSPHATASE"/>
    <property type="match status" value="1"/>
</dbReference>
<dbReference type="SFLD" id="SFLDG01129">
    <property type="entry name" value="C1.5:_HAD__Beta-PGM__Phosphata"/>
    <property type="match status" value="1"/>
</dbReference>
<organism evidence="5 6">
    <name type="scientific">Bradyrhizobium ontarionense</name>
    <dbReference type="NCBI Taxonomy" id="2898149"/>
    <lineage>
        <taxon>Bacteria</taxon>
        <taxon>Pseudomonadati</taxon>
        <taxon>Pseudomonadota</taxon>
        <taxon>Alphaproteobacteria</taxon>
        <taxon>Hyphomicrobiales</taxon>
        <taxon>Nitrobacteraceae</taxon>
        <taxon>Bradyrhizobium</taxon>
    </lineage>
</organism>
<dbReference type="InterPro" id="IPR036412">
    <property type="entry name" value="HAD-like_sf"/>
</dbReference>
<sequence length="239" mass="25430">MADATPGSNLDLVIFDCDGVLVDSEVISCQAHADVLSLCGYPITADEVFDRFLGRSSKQATLEVEAELGRSLPDDFNARLQDRLFRAFEQDLRSIEGITDALDSIDIPVCVASSGSHQRMRVSLGATRLYDRLAPHIFSSSQVENGKPAPDLFLFAAAQMKARPWACVVVEDSPAGIRGAAAAGMTVLGFHGGSHCRPDHAGSLQAAGATLVFDDMRQLPAILNRLGEKTGPLAGFSAV</sequence>
<accession>A0ABY3R5G6</accession>
<dbReference type="PANTHER" id="PTHR46193">
    <property type="entry name" value="6-PHOSPHOGLUCONATE PHOSPHATASE"/>
    <property type="match status" value="1"/>
</dbReference>
<evidence type="ECO:0000256" key="4">
    <source>
        <dbReference type="ARBA" id="ARBA00022842"/>
    </source>
</evidence>
<dbReference type="SFLD" id="SFLDS00003">
    <property type="entry name" value="Haloacid_Dehalogenase"/>
    <property type="match status" value="1"/>
</dbReference>
<evidence type="ECO:0000256" key="1">
    <source>
        <dbReference type="ARBA" id="ARBA00001946"/>
    </source>
</evidence>
<dbReference type="RefSeq" id="WP_231318039.1">
    <property type="nucleotide sequence ID" value="NZ_CP088156.1"/>
</dbReference>
<comment type="cofactor">
    <cofactor evidence="1">
        <name>Mg(2+)</name>
        <dbReference type="ChEBI" id="CHEBI:18420"/>
    </cofactor>
</comment>
<protein>
    <submittedName>
        <fullName evidence="5">HAD family hydrolase</fullName>
    </submittedName>
</protein>
<evidence type="ECO:0000313" key="6">
    <source>
        <dbReference type="Proteomes" id="UP001431010"/>
    </source>
</evidence>
<keyword evidence="6" id="KW-1185">Reference proteome</keyword>
<dbReference type="Gene3D" id="3.40.50.1000">
    <property type="entry name" value="HAD superfamily/HAD-like"/>
    <property type="match status" value="1"/>
</dbReference>
<dbReference type="InterPro" id="IPR023214">
    <property type="entry name" value="HAD_sf"/>
</dbReference>
<dbReference type="EMBL" id="CP088156">
    <property type="protein sequence ID" value="UFZ02249.1"/>
    <property type="molecule type" value="Genomic_DNA"/>
</dbReference>
<evidence type="ECO:0000256" key="3">
    <source>
        <dbReference type="ARBA" id="ARBA00022723"/>
    </source>
</evidence>
<comment type="similarity">
    <text evidence="2">Belongs to the HAD-like hydrolase superfamily. CbbY/CbbZ/Gph/YieH family.</text>
</comment>
<dbReference type="SFLD" id="SFLDG01135">
    <property type="entry name" value="C1.5.6:_HAD__Beta-PGM__Phospha"/>
    <property type="match status" value="1"/>
</dbReference>
<evidence type="ECO:0000313" key="5">
    <source>
        <dbReference type="EMBL" id="UFZ02249.1"/>
    </source>
</evidence>
<dbReference type="NCBIfam" id="TIGR01509">
    <property type="entry name" value="HAD-SF-IA-v3"/>
    <property type="match status" value="1"/>
</dbReference>
<keyword evidence="3" id="KW-0479">Metal-binding</keyword>
<dbReference type="InterPro" id="IPR006439">
    <property type="entry name" value="HAD-SF_hydro_IA"/>
</dbReference>
<name>A0ABY3R5G6_9BRAD</name>
<proteinExistence type="inferred from homology"/>
<gene>
    <name evidence="5" type="ORF">LQG66_23485</name>
</gene>
<dbReference type="Proteomes" id="UP001431010">
    <property type="component" value="Chromosome"/>
</dbReference>
<dbReference type="InterPro" id="IPR023198">
    <property type="entry name" value="PGP-like_dom2"/>
</dbReference>
<dbReference type="SUPFAM" id="SSF56784">
    <property type="entry name" value="HAD-like"/>
    <property type="match status" value="1"/>
</dbReference>
<dbReference type="Pfam" id="PF13419">
    <property type="entry name" value="HAD_2"/>
    <property type="match status" value="1"/>
</dbReference>